<comment type="caution">
    <text evidence="5">The sequence shown here is derived from an EMBL/GenBank/DDBJ whole genome shotgun (WGS) entry which is preliminary data.</text>
</comment>
<dbReference type="InterPro" id="IPR018060">
    <property type="entry name" value="HTH_AraC"/>
</dbReference>
<evidence type="ECO:0000313" key="6">
    <source>
        <dbReference type="Proteomes" id="UP000272729"/>
    </source>
</evidence>
<keyword evidence="1" id="KW-0805">Transcription regulation</keyword>
<dbReference type="GO" id="GO:0043565">
    <property type="term" value="F:sequence-specific DNA binding"/>
    <property type="evidence" value="ECO:0007669"/>
    <property type="project" value="InterPro"/>
</dbReference>
<dbReference type="AlphaFoldDB" id="A0A495X3Y8"/>
<reference evidence="5 6" key="1">
    <citation type="submission" date="2018-10" db="EMBL/GenBank/DDBJ databases">
        <title>Sequencing the genomes of 1000 actinobacteria strains.</title>
        <authorList>
            <person name="Klenk H.-P."/>
        </authorList>
    </citation>
    <scope>NUCLEOTIDE SEQUENCE [LARGE SCALE GENOMIC DNA]</scope>
    <source>
        <strain evidence="5 6">DSM 43911</strain>
    </source>
</reference>
<keyword evidence="6" id="KW-1185">Reference proteome</keyword>
<dbReference type="Pfam" id="PF12833">
    <property type="entry name" value="HTH_18"/>
    <property type="match status" value="1"/>
</dbReference>
<evidence type="ECO:0000256" key="2">
    <source>
        <dbReference type="ARBA" id="ARBA00023125"/>
    </source>
</evidence>
<dbReference type="EMBL" id="RBXR01000001">
    <property type="protein sequence ID" value="RKT68971.1"/>
    <property type="molecule type" value="Genomic_DNA"/>
</dbReference>
<dbReference type="GO" id="GO:0003700">
    <property type="term" value="F:DNA-binding transcription factor activity"/>
    <property type="evidence" value="ECO:0007669"/>
    <property type="project" value="InterPro"/>
</dbReference>
<dbReference type="PROSITE" id="PS01124">
    <property type="entry name" value="HTH_ARAC_FAMILY_2"/>
    <property type="match status" value="1"/>
</dbReference>
<evidence type="ECO:0000259" key="4">
    <source>
        <dbReference type="PROSITE" id="PS01124"/>
    </source>
</evidence>
<evidence type="ECO:0000256" key="1">
    <source>
        <dbReference type="ARBA" id="ARBA00023015"/>
    </source>
</evidence>
<accession>A0A495X3Y8</accession>
<evidence type="ECO:0000256" key="3">
    <source>
        <dbReference type="ARBA" id="ARBA00023163"/>
    </source>
</evidence>
<proteinExistence type="predicted"/>
<dbReference type="InterPro" id="IPR018062">
    <property type="entry name" value="HTH_AraC-typ_CS"/>
</dbReference>
<dbReference type="Gene3D" id="1.10.10.60">
    <property type="entry name" value="Homeodomain-like"/>
    <property type="match status" value="1"/>
</dbReference>
<sequence length="284" mass="30288">MRTAVDLAVTADFGVSAVTCSDHHTGWSPPEESGSHRIVLVRRGSFRRRARDGVAELDGTAGYVSVPGEEEQFAHPAGGDLCTAVWVAPELWRSVVGEDRPARSVLYVDAAVELAHRRLLAVGRPLGPARVVDDSETGDPDRGVTGGPAVDVAFGMAEALVHLVATTQDRPLPGARDRAAVSAARAAIVADHPESRGLVPLARLLGVSPYRLSRAFSQDLGVSLTRFRNRVRVGRAMARIQDGETDLAGLAAELGFADQAHLTRTVRTLVGHTPTALRRLLRPT</sequence>
<dbReference type="InterPro" id="IPR009057">
    <property type="entry name" value="Homeodomain-like_sf"/>
</dbReference>
<organism evidence="5 6">
    <name type="scientific">Saccharothrix variisporea</name>
    <dbReference type="NCBI Taxonomy" id="543527"/>
    <lineage>
        <taxon>Bacteria</taxon>
        <taxon>Bacillati</taxon>
        <taxon>Actinomycetota</taxon>
        <taxon>Actinomycetes</taxon>
        <taxon>Pseudonocardiales</taxon>
        <taxon>Pseudonocardiaceae</taxon>
        <taxon>Saccharothrix</taxon>
    </lineage>
</organism>
<keyword evidence="2 5" id="KW-0238">DNA-binding</keyword>
<dbReference type="PANTHER" id="PTHR46796:SF14">
    <property type="entry name" value="TRANSCRIPTIONAL REGULATORY PROTEIN"/>
    <property type="match status" value="1"/>
</dbReference>
<dbReference type="RefSeq" id="WP_121220375.1">
    <property type="nucleotide sequence ID" value="NZ_JBIUBA010000042.1"/>
</dbReference>
<dbReference type="InterPro" id="IPR050204">
    <property type="entry name" value="AraC_XylS_family_regulators"/>
</dbReference>
<dbReference type="Proteomes" id="UP000272729">
    <property type="component" value="Unassembled WGS sequence"/>
</dbReference>
<dbReference type="SUPFAM" id="SSF46689">
    <property type="entry name" value="Homeodomain-like"/>
    <property type="match status" value="1"/>
</dbReference>
<protein>
    <submittedName>
        <fullName evidence="5">AraC-like DNA-binding protein</fullName>
    </submittedName>
</protein>
<gene>
    <name evidence="5" type="ORF">DFJ66_2164</name>
</gene>
<feature type="domain" description="HTH araC/xylS-type" evidence="4">
    <location>
        <begin position="182"/>
        <end position="280"/>
    </location>
</feature>
<dbReference type="PANTHER" id="PTHR46796">
    <property type="entry name" value="HTH-TYPE TRANSCRIPTIONAL ACTIVATOR RHAS-RELATED"/>
    <property type="match status" value="1"/>
</dbReference>
<dbReference type="PROSITE" id="PS00041">
    <property type="entry name" value="HTH_ARAC_FAMILY_1"/>
    <property type="match status" value="1"/>
</dbReference>
<dbReference type="OrthoDB" id="4549023at2"/>
<keyword evidence="3" id="KW-0804">Transcription</keyword>
<dbReference type="SMART" id="SM00342">
    <property type="entry name" value="HTH_ARAC"/>
    <property type="match status" value="1"/>
</dbReference>
<evidence type="ECO:0000313" key="5">
    <source>
        <dbReference type="EMBL" id="RKT68971.1"/>
    </source>
</evidence>
<name>A0A495X3Y8_9PSEU</name>